<evidence type="ECO:0000313" key="4">
    <source>
        <dbReference type="Proteomes" id="UP000824998"/>
    </source>
</evidence>
<evidence type="ECO:0000313" key="3">
    <source>
        <dbReference type="EMBL" id="KAG9232097.1"/>
    </source>
</evidence>
<sequence length="271" mass="30299">MADSGVPVAQLSIISLAKLHTKDSAELALLEKAASNTGFFYLDFRGDAEGERVLAHLPEIYRVAQKYFSQPEETKIKDTRLDVKASQDLGWKKGRGGESFEISRDELALKGASPLPQMFQDEWKNITEFNSGCDEACLTLLNCLSTDFAVYHRVDQPSDTGLKLVLHPSLARLSDEVDSLHTDSGTLTLLFYQDWGIHAFLPDSNLWGFTAPLEGCALINVANSLQRLSGGRLHSPKHRVTQPFDGAKNRYYLSYFLRAETELLEKWDTAK</sequence>
<keyword evidence="4" id="KW-1185">Reference proteome</keyword>
<accession>A0A9P7YF83</accession>
<reference evidence="3" key="1">
    <citation type="journal article" date="2021" name="IMA Fungus">
        <title>Genomic characterization of three marine fungi, including Emericellopsis atlantica sp. nov. with signatures of a generalist lifestyle and marine biomass degradation.</title>
        <authorList>
            <person name="Hagestad O.C."/>
            <person name="Hou L."/>
            <person name="Andersen J.H."/>
            <person name="Hansen E.H."/>
            <person name="Altermark B."/>
            <person name="Li C."/>
            <person name="Kuhnert E."/>
            <person name="Cox R.J."/>
            <person name="Crous P.W."/>
            <person name="Spatafora J.W."/>
            <person name="Lail K."/>
            <person name="Amirebrahimi M."/>
            <person name="Lipzen A."/>
            <person name="Pangilinan J."/>
            <person name="Andreopoulos W."/>
            <person name="Hayes R.D."/>
            <person name="Ng V."/>
            <person name="Grigoriev I.V."/>
            <person name="Jackson S.A."/>
            <person name="Sutton T.D.S."/>
            <person name="Dobson A.D.W."/>
            <person name="Rama T."/>
        </authorList>
    </citation>
    <scope>NUCLEOTIDE SEQUENCE</scope>
    <source>
        <strain evidence="3">TRa018bII</strain>
    </source>
</reference>
<name>A0A9P7YF83_9HELO</name>
<organism evidence="3 4">
    <name type="scientific">Amylocarpus encephaloides</name>
    <dbReference type="NCBI Taxonomy" id="45428"/>
    <lineage>
        <taxon>Eukaryota</taxon>
        <taxon>Fungi</taxon>
        <taxon>Dikarya</taxon>
        <taxon>Ascomycota</taxon>
        <taxon>Pezizomycotina</taxon>
        <taxon>Leotiomycetes</taxon>
        <taxon>Helotiales</taxon>
        <taxon>Helotiales incertae sedis</taxon>
        <taxon>Amylocarpus</taxon>
    </lineage>
</organism>
<comment type="caution">
    <text evidence="3">The sequence shown here is derived from an EMBL/GenBank/DDBJ whole genome shotgun (WGS) entry which is preliminary data.</text>
</comment>
<dbReference type="SUPFAM" id="SSF51197">
    <property type="entry name" value="Clavaminate synthase-like"/>
    <property type="match status" value="1"/>
</dbReference>
<gene>
    <name evidence="3" type="ORF">BJ875DRAFT_381436</name>
</gene>
<evidence type="ECO:0000256" key="1">
    <source>
        <dbReference type="ARBA" id="ARBA00008056"/>
    </source>
</evidence>
<dbReference type="InterPro" id="IPR050231">
    <property type="entry name" value="Iron_ascorbate_oxido_reductase"/>
</dbReference>
<dbReference type="Gene3D" id="2.60.120.330">
    <property type="entry name" value="B-lactam Antibiotic, Isopenicillin N Synthase, Chain"/>
    <property type="match status" value="1"/>
</dbReference>
<dbReference type="InterPro" id="IPR044861">
    <property type="entry name" value="IPNS-like_FE2OG_OXY"/>
</dbReference>
<dbReference type="Pfam" id="PF03171">
    <property type="entry name" value="2OG-FeII_Oxy"/>
    <property type="match status" value="1"/>
</dbReference>
<dbReference type="PANTHER" id="PTHR47990">
    <property type="entry name" value="2-OXOGLUTARATE (2OG) AND FE(II)-DEPENDENT OXYGENASE SUPERFAMILY PROTEIN-RELATED"/>
    <property type="match status" value="1"/>
</dbReference>
<comment type="similarity">
    <text evidence="1">Belongs to the iron/ascorbate-dependent oxidoreductase family.</text>
</comment>
<evidence type="ECO:0000259" key="2">
    <source>
        <dbReference type="Pfam" id="PF03171"/>
    </source>
</evidence>
<dbReference type="EMBL" id="MU251565">
    <property type="protein sequence ID" value="KAG9232097.1"/>
    <property type="molecule type" value="Genomic_DNA"/>
</dbReference>
<dbReference type="AlphaFoldDB" id="A0A9P7YF83"/>
<dbReference type="OrthoDB" id="288590at2759"/>
<protein>
    <recommendedName>
        <fullName evidence="2">Isopenicillin N synthase-like Fe(2+) 2OG dioxygenase domain-containing protein</fullName>
    </recommendedName>
</protein>
<feature type="domain" description="Isopenicillin N synthase-like Fe(2+) 2OG dioxygenase" evidence="2">
    <location>
        <begin position="180"/>
        <end position="258"/>
    </location>
</feature>
<dbReference type="Proteomes" id="UP000824998">
    <property type="component" value="Unassembled WGS sequence"/>
</dbReference>
<proteinExistence type="inferred from homology"/>
<dbReference type="InterPro" id="IPR027443">
    <property type="entry name" value="IPNS-like_sf"/>
</dbReference>